<dbReference type="Pfam" id="PF14123">
    <property type="entry name" value="DUF4290"/>
    <property type="match status" value="1"/>
</dbReference>
<evidence type="ECO:0000313" key="2">
    <source>
        <dbReference type="EMBL" id="MPM08963.1"/>
    </source>
</evidence>
<evidence type="ECO:0008006" key="3">
    <source>
        <dbReference type="Google" id="ProtNLM"/>
    </source>
</evidence>
<dbReference type="InterPro" id="IPR025632">
    <property type="entry name" value="DUF4290"/>
</dbReference>
<name>A0A644X3T5_9ZZZZ</name>
<organism evidence="2">
    <name type="scientific">bioreactor metagenome</name>
    <dbReference type="NCBI Taxonomy" id="1076179"/>
    <lineage>
        <taxon>unclassified sequences</taxon>
        <taxon>metagenomes</taxon>
        <taxon>ecological metagenomes</taxon>
    </lineage>
</organism>
<comment type="caution">
    <text evidence="2">The sequence shown here is derived from an EMBL/GenBank/DDBJ whole genome shotgun (WGS) entry which is preliminary data.</text>
</comment>
<dbReference type="AlphaFoldDB" id="A0A644X3T5"/>
<dbReference type="EMBL" id="VSSQ01001512">
    <property type="protein sequence ID" value="MPM08963.1"/>
    <property type="molecule type" value="Genomic_DNA"/>
</dbReference>
<sequence length="226" mass="26225">MDYNTQRKKLIMPEYGRNVQKMIEYVKGIEDKEKRNEQIKTVLTVMGILNPSLRDISDFRHKLWDHVQIISDFDIDIESPYPTPTKETFSTKPHPIPLETTPLKAAHYGRNIQNMIDMVAAKEDGEVKDNMVRVLANYMRQQYLIWNKDSVTEETIFADIKRLSGGKLVVGPNIHIGTHKEGVHNFKEGGHSFNKEGGHNPQHRDNQHRNRNLKFRNNNKGRNKIG</sequence>
<feature type="region of interest" description="Disordered" evidence="1">
    <location>
        <begin position="186"/>
        <end position="226"/>
    </location>
</feature>
<protein>
    <recommendedName>
        <fullName evidence="3">DUF4290 domain-containing protein</fullName>
    </recommendedName>
</protein>
<gene>
    <name evidence="2" type="ORF">SDC9_55279</name>
</gene>
<reference evidence="2" key="1">
    <citation type="submission" date="2019-08" db="EMBL/GenBank/DDBJ databases">
        <authorList>
            <person name="Kucharzyk K."/>
            <person name="Murdoch R.W."/>
            <person name="Higgins S."/>
            <person name="Loffler F."/>
        </authorList>
    </citation>
    <scope>NUCLEOTIDE SEQUENCE</scope>
</reference>
<evidence type="ECO:0000256" key="1">
    <source>
        <dbReference type="SAM" id="MobiDB-lite"/>
    </source>
</evidence>
<feature type="compositionally biased region" description="Basic and acidic residues" evidence="1">
    <location>
        <begin position="186"/>
        <end position="208"/>
    </location>
</feature>
<feature type="compositionally biased region" description="Basic residues" evidence="1">
    <location>
        <begin position="209"/>
        <end position="226"/>
    </location>
</feature>
<accession>A0A644X3T5</accession>
<proteinExistence type="predicted"/>